<evidence type="ECO:0000256" key="2">
    <source>
        <dbReference type="ARBA" id="ARBA00022771"/>
    </source>
</evidence>
<dbReference type="CDD" id="cd16457">
    <property type="entry name" value="RING-H2_BRAP2"/>
    <property type="match status" value="1"/>
</dbReference>
<dbReference type="GO" id="GO:0016567">
    <property type="term" value="P:protein ubiquitination"/>
    <property type="evidence" value="ECO:0007669"/>
    <property type="project" value="TreeGrafter"/>
</dbReference>
<feature type="signal peptide" evidence="7">
    <location>
        <begin position="1"/>
        <end position="17"/>
    </location>
</feature>
<dbReference type="Pfam" id="PF02148">
    <property type="entry name" value="zf-UBP"/>
    <property type="match status" value="1"/>
</dbReference>
<keyword evidence="3" id="KW-0862">Zinc</keyword>
<proteinExistence type="predicted"/>
<evidence type="ECO:0000259" key="9">
    <source>
        <dbReference type="PROSITE" id="PS50271"/>
    </source>
</evidence>
<dbReference type="AlphaFoldDB" id="A0A9J6CKH8"/>
<dbReference type="SUPFAM" id="SSF57850">
    <property type="entry name" value="RING/U-box"/>
    <property type="match status" value="1"/>
</dbReference>
<dbReference type="GO" id="GO:0007265">
    <property type="term" value="P:Ras protein signal transduction"/>
    <property type="evidence" value="ECO:0007669"/>
    <property type="project" value="TreeGrafter"/>
</dbReference>
<evidence type="ECO:0000256" key="4">
    <source>
        <dbReference type="PROSITE-ProRule" id="PRU00502"/>
    </source>
</evidence>
<feature type="chain" id="PRO_5039938106" description="BRCA1-associated protein" evidence="7">
    <location>
        <begin position="18"/>
        <end position="521"/>
    </location>
</feature>
<evidence type="ECO:0000256" key="1">
    <source>
        <dbReference type="ARBA" id="ARBA00022723"/>
    </source>
</evidence>
<evidence type="ECO:0000256" key="7">
    <source>
        <dbReference type="SAM" id="SignalP"/>
    </source>
</evidence>
<dbReference type="InterPro" id="IPR001841">
    <property type="entry name" value="Znf_RING"/>
</dbReference>
<feature type="coiled-coil region" evidence="5">
    <location>
        <begin position="357"/>
        <end position="472"/>
    </location>
</feature>
<dbReference type="PROSITE" id="PS50271">
    <property type="entry name" value="ZF_UBP"/>
    <property type="match status" value="1"/>
</dbReference>
<dbReference type="SMART" id="SM00290">
    <property type="entry name" value="ZnF_UBP"/>
    <property type="match status" value="1"/>
</dbReference>
<dbReference type="GO" id="GO:0008270">
    <property type="term" value="F:zinc ion binding"/>
    <property type="evidence" value="ECO:0007669"/>
    <property type="project" value="UniProtKB-KW"/>
</dbReference>
<dbReference type="InterPro" id="IPR011422">
    <property type="entry name" value="BRAP2/ETP1_RRM"/>
</dbReference>
<organism evidence="10 11">
    <name type="scientific">Polypedilum vanderplanki</name>
    <name type="common">Sleeping chironomid midge</name>
    <dbReference type="NCBI Taxonomy" id="319348"/>
    <lineage>
        <taxon>Eukaryota</taxon>
        <taxon>Metazoa</taxon>
        <taxon>Ecdysozoa</taxon>
        <taxon>Arthropoda</taxon>
        <taxon>Hexapoda</taxon>
        <taxon>Insecta</taxon>
        <taxon>Pterygota</taxon>
        <taxon>Neoptera</taxon>
        <taxon>Endopterygota</taxon>
        <taxon>Diptera</taxon>
        <taxon>Nematocera</taxon>
        <taxon>Chironomoidea</taxon>
        <taxon>Chironomidae</taxon>
        <taxon>Chironominae</taxon>
        <taxon>Polypedilum</taxon>
        <taxon>Polypedilum</taxon>
    </lineage>
</organism>
<evidence type="ECO:0000313" key="11">
    <source>
        <dbReference type="Proteomes" id="UP001107558"/>
    </source>
</evidence>
<dbReference type="Pfam" id="PF07576">
    <property type="entry name" value="BRAP2"/>
    <property type="match status" value="1"/>
</dbReference>
<dbReference type="OrthoDB" id="273556at2759"/>
<accession>A0A9J6CKH8</accession>
<sequence length="521" mass="59228">MSILVTLCLLKIEIVDEMENEGESAAASSVDQRVIKERRGQRQPKTIQIETYANVLAGEHQQIKGVLPKNSNTNSREQTPLTENNSETSSVPDTPNEVKFFSGNPFVEQTNGILHLYKKNERDSIQDGLSQTLCLLAVPATLSCHDILNFIAPCHSVINHVRIIRDSNPNQYMVILDFRTVDDAYEFYKTFNGVPYNSLEPEQLCHTLWVSAIAWDNMDSTPPNHTELPVCPVCLDRMDESVDGVLTILCNHTFHCGCLVKWGDSTCPICRYVQTPELTQRCGRYQGGHAAIHYRNTNHTYALQLGTNRVWDYAGDNFVHRLLQNKSDGKLVATQSPSGEGEEKIDSMQLEFTYLLTSQLDTQRQHYEERLARIEAAMVNDKQGILKETEAIKEKNSEFEQKLNAVVKEKQAIEKKLNAMSSRLAIVLKDLSEEKQFSKTLQLNHNSWQTKYSNLEKLYKEKEQEVIDLKEQVRDLMFYMEAQNTISKSELKDEIAEGSVTIGETSGNGKNKNRRKKKSST</sequence>
<feature type="compositionally biased region" description="Polar residues" evidence="6">
    <location>
        <begin position="69"/>
        <end position="93"/>
    </location>
</feature>
<keyword evidence="1" id="KW-0479">Metal-binding</keyword>
<feature type="domain" description="RING-type" evidence="8">
    <location>
        <begin position="231"/>
        <end position="271"/>
    </location>
</feature>
<dbReference type="GO" id="GO:0061630">
    <property type="term" value="F:ubiquitin protein ligase activity"/>
    <property type="evidence" value="ECO:0007669"/>
    <property type="project" value="TreeGrafter"/>
</dbReference>
<evidence type="ECO:0000256" key="3">
    <source>
        <dbReference type="ARBA" id="ARBA00022833"/>
    </source>
</evidence>
<dbReference type="GO" id="GO:0005737">
    <property type="term" value="C:cytoplasm"/>
    <property type="evidence" value="ECO:0007669"/>
    <property type="project" value="TreeGrafter"/>
</dbReference>
<evidence type="ECO:0000256" key="6">
    <source>
        <dbReference type="SAM" id="MobiDB-lite"/>
    </source>
</evidence>
<dbReference type="EMBL" id="JADBJN010000001">
    <property type="protein sequence ID" value="KAG5682745.1"/>
    <property type="molecule type" value="Genomic_DNA"/>
</dbReference>
<feature type="compositionally biased region" description="Basic residues" evidence="6">
    <location>
        <begin position="511"/>
        <end position="521"/>
    </location>
</feature>
<evidence type="ECO:0008006" key="12">
    <source>
        <dbReference type="Google" id="ProtNLM"/>
    </source>
</evidence>
<dbReference type="SMART" id="SM00184">
    <property type="entry name" value="RING"/>
    <property type="match status" value="1"/>
</dbReference>
<dbReference type="PANTHER" id="PTHR24007:SF7">
    <property type="entry name" value="BRCA1-ASSOCIATED PROTEIN"/>
    <property type="match status" value="1"/>
</dbReference>
<dbReference type="InterPro" id="IPR013083">
    <property type="entry name" value="Znf_RING/FYVE/PHD"/>
</dbReference>
<dbReference type="InterPro" id="IPR001607">
    <property type="entry name" value="Znf_UBP"/>
</dbReference>
<keyword evidence="11" id="KW-1185">Reference proteome</keyword>
<keyword evidence="2 4" id="KW-0863">Zinc-finger</keyword>
<dbReference type="Gene3D" id="3.30.40.10">
    <property type="entry name" value="Zinc/RING finger domain, C3HC4 (zinc finger)"/>
    <property type="match status" value="2"/>
</dbReference>
<keyword evidence="5" id="KW-0175">Coiled coil</keyword>
<dbReference type="InterPro" id="IPR047243">
    <property type="entry name" value="RING-H2_BRAP2"/>
</dbReference>
<dbReference type="Proteomes" id="UP001107558">
    <property type="component" value="Chromosome 1"/>
</dbReference>
<keyword evidence="7" id="KW-0732">Signal</keyword>
<dbReference type="PROSITE" id="PS50089">
    <property type="entry name" value="ZF_RING_2"/>
    <property type="match status" value="1"/>
</dbReference>
<feature type="region of interest" description="Disordered" evidence="6">
    <location>
        <begin position="63"/>
        <end position="95"/>
    </location>
</feature>
<name>A0A9J6CKH8_POLVA</name>
<evidence type="ECO:0000256" key="5">
    <source>
        <dbReference type="SAM" id="Coils"/>
    </source>
</evidence>
<feature type="region of interest" description="Disordered" evidence="6">
    <location>
        <begin position="499"/>
        <end position="521"/>
    </location>
</feature>
<reference evidence="10" key="1">
    <citation type="submission" date="2021-03" db="EMBL/GenBank/DDBJ databases">
        <title>Chromosome level genome of the anhydrobiotic midge Polypedilum vanderplanki.</title>
        <authorList>
            <person name="Yoshida Y."/>
            <person name="Kikawada T."/>
            <person name="Gusev O."/>
        </authorList>
    </citation>
    <scope>NUCLEOTIDE SEQUENCE</scope>
    <source>
        <strain evidence="10">NIAS01</strain>
        <tissue evidence="10">Whole body or cell culture</tissue>
    </source>
</reference>
<gene>
    <name evidence="10" type="ORF">PVAND_012078</name>
</gene>
<evidence type="ECO:0000313" key="10">
    <source>
        <dbReference type="EMBL" id="KAG5682745.1"/>
    </source>
</evidence>
<feature type="domain" description="UBP-type" evidence="9">
    <location>
        <begin position="229"/>
        <end position="338"/>
    </location>
</feature>
<evidence type="ECO:0000259" key="8">
    <source>
        <dbReference type="PROSITE" id="PS50089"/>
    </source>
</evidence>
<comment type="caution">
    <text evidence="10">The sequence shown here is derived from an EMBL/GenBank/DDBJ whole genome shotgun (WGS) entry which is preliminary data.</text>
</comment>
<protein>
    <recommendedName>
        <fullName evidence="12">BRCA1-associated protein</fullName>
    </recommendedName>
</protein>
<dbReference type="PANTHER" id="PTHR24007">
    <property type="entry name" value="BRCA1-ASSOCIATED PROTEIN"/>
    <property type="match status" value="1"/>
</dbReference>
<dbReference type="Pfam" id="PF13639">
    <property type="entry name" value="zf-RING_2"/>
    <property type="match status" value="1"/>
</dbReference>